<dbReference type="InterPro" id="IPR012906">
    <property type="entry name" value="PaaX-like_N"/>
</dbReference>
<feature type="domain" description="Transcriptional repressor PaaX-like N-terminal" evidence="1">
    <location>
        <begin position="3"/>
        <end position="70"/>
    </location>
</feature>
<reference evidence="4 5" key="1">
    <citation type="submission" date="2020-07" db="EMBL/GenBank/DDBJ databases">
        <title>Sequencing the genomes of 1000 actinobacteria strains.</title>
        <authorList>
            <person name="Klenk H.-P."/>
        </authorList>
    </citation>
    <scope>NUCLEOTIDE SEQUENCE [LARGE SCALE GENOMIC DNA]</scope>
    <source>
        <strain evidence="4 5">DSM 23819</strain>
    </source>
</reference>
<name>A0A7Y9S3P4_9ACTN</name>
<feature type="domain" description="Transcriptional repressor PaaX-like C-terminal" evidence="2">
    <location>
        <begin position="166"/>
        <end position="252"/>
    </location>
</feature>
<dbReference type="Gene3D" id="1.20.58.1460">
    <property type="match status" value="1"/>
</dbReference>
<keyword evidence="5" id="KW-1185">Reference proteome</keyword>
<evidence type="ECO:0000259" key="2">
    <source>
        <dbReference type="Pfam" id="PF08223"/>
    </source>
</evidence>
<dbReference type="InterPro" id="IPR036388">
    <property type="entry name" value="WH-like_DNA-bd_sf"/>
</dbReference>
<dbReference type="PANTHER" id="PTHR30319">
    <property type="entry name" value="PHENYLACETIC ACID REGULATOR-RELATED TRANSCRIPTIONAL REPRESSOR"/>
    <property type="match status" value="1"/>
</dbReference>
<proteinExistence type="predicted"/>
<dbReference type="InterPro" id="IPR011965">
    <property type="entry name" value="PaaX_trns_reg"/>
</dbReference>
<dbReference type="GO" id="GO:0006351">
    <property type="term" value="P:DNA-templated transcription"/>
    <property type="evidence" value="ECO:0007669"/>
    <property type="project" value="InterPro"/>
</dbReference>
<evidence type="ECO:0000313" key="5">
    <source>
        <dbReference type="Proteomes" id="UP000540656"/>
    </source>
</evidence>
<sequence>MHARSALFDVYGDLLRTRGNEAPVAALVRLLEPAGISAQAVRTAISRMVREDWLVPVTLAAGRGYRATEQAVGRLEEARQRIYRTRNRVWDGCWHLVVLDPIPDRGRRERVRTSLRWMGFAELRDGLWASPWPQPELDGMLERESTSAARTQSLGFSPPSFPLSGWDLAALGEEYAGWLEAVRSDVAPPGPDPDRDEFAQRFRLVHEWRKFLFRDPGLPEALLPLNWPGTAAADHFRAEATRLKPGADRFVDRILF</sequence>
<dbReference type="PIRSF" id="PIRSF020623">
    <property type="entry name" value="PaaX"/>
    <property type="match status" value="1"/>
</dbReference>
<dbReference type="InterPro" id="IPR013225">
    <property type="entry name" value="PaaX_C"/>
</dbReference>
<dbReference type="Pfam" id="PF08223">
    <property type="entry name" value="PaaX_C"/>
    <property type="match status" value="1"/>
</dbReference>
<accession>A0A7Y9S3P4</accession>
<dbReference type="Pfam" id="PF20803">
    <property type="entry name" value="PaaX_M"/>
    <property type="match status" value="1"/>
</dbReference>
<dbReference type="AlphaFoldDB" id="A0A7Y9S3P4"/>
<dbReference type="Gene3D" id="1.10.10.10">
    <property type="entry name" value="Winged helix-like DNA-binding domain superfamily/Winged helix DNA-binding domain"/>
    <property type="match status" value="1"/>
</dbReference>
<dbReference type="RefSeq" id="WP_179503369.1">
    <property type="nucleotide sequence ID" value="NZ_JACCAA010000001.1"/>
</dbReference>
<dbReference type="EMBL" id="JACCAA010000001">
    <property type="protein sequence ID" value="NYG60439.1"/>
    <property type="molecule type" value="Genomic_DNA"/>
</dbReference>
<evidence type="ECO:0000259" key="3">
    <source>
        <dbReference type="Pfam" id="PF20803"/>
    </source>
</evidence>
<gene>
    <name evidence="4" type="ORF">BJ980_003362</name>
</gene>
<dbReference type="PANTHER" id="PTHR30319:SF1">
    <property type="entry name" value="TRANSCRIPTIONAL REPRESSOR PAAX"/>
    <property type="match status" value="1"/>
</dbReference>
<comment type="caution">
    <text evidence="4">The sequence shown here is derived from an EMBL/GenBank/DDBJ whole genome shotgun (WGS) entry which is preliminary data.</text>
</comment>
<dbReference type="Gene3D" id="3.30.70.2650">
    <property type="match status" value="1"/>
</dbReference>
<feature type="domain" description="Transcriptional repressor PaaX-like central Cas2-like" evidence="3">
    <location>
        <begin position="88"/>
        <end position="143"/>
    </location>
</feature>
<dbReference type="Pfam" id="PF07848">
    <property type="entry name" value="PaaX"/>
    <property type="match status" value="1"/>
</dbReference>
<organism evidence="4 5">
    <name type="scientific">Nocardioides daedukensis</name>
    <dbReference type="NCBI Taxonomy" id="634462"/>
    <lineage>
        <taxon>Bacteria</taxon>
        <taxon>Bacillati</taxon>
        <taxon>Actinomycetota</taxon>
        <taxon>Actinomycetes</taxon>
        <taxon>Propionibacteriales</taxon>
        <taxon>Nocardioidaceae</taxon>
        <taxon>Nocardioides</taxon>
    </lineage>
</organism>
<evidence type="ECO:0000313" key="4">
    <source>
        <dbReference type="EMBL" id="NYG60439.1"/>
    </source>
</evidence>
<dbReference type="InterPro" id="IPR048846">
    <property type="entry name" value="PaaX-like_central"/>
</dbReference>
<evidence type="ECO:0000259" key="1">
    <source>
        <dbReference type="Pfam" id="PF07848"/>
    </source>
</evidence>
<protein>
    <submittedName>
        <fullName evidence="4">Phenylacetic acid degradation operon negative regulatory protein</fullName>
    </submittedName>
</protein>
<dbReference type="Proteomes" id="UP000540656">
    <property type="component" value="Unassembled WGS sequence"/>
</dbReference>